<dbReference type="AlphaFoldDB" id="A0A224X3K5"/>
<protein>
    <submittedName>
        <fullName evidence="4">Uncharacterized protein</fullName>
    </submittedName>
</protein>
<comment type="caution">
    <text evidence="4">The sequence shown here is derived from an EMBL/GenBank/DDBJ whole genome shotgun (WGS) entry which is preliminary data.</text>
</comment>
<organism evidence="4 5">
    <name type="scientific">Pseudolactococcus reticulitermitis</name>
    <dbReference type="NCBI Taxonomy" id="2025039"/>
    <lineage>
        <taxon>Bacteria</taxon>
        <taxon>Bacillati</taxon>
        <taxon>Bacillota</taxon>
        <taxon>Bacilli</taxon>
        <taxon>Lactobacillales</taxon>
        <taxon>Streptococcaceae</taxon>
        <taxon>Pseudolactococcus</taxon>
    </lineage>
</organism>
<evidence type="ECO:0000259" key="3">
    <source>
        <dbReference type="Pfam" id="PF08346"/>
    </source>
</evidence>
<dbReference type="Proteomes" id="UP000218689">
    <property type="component" value="Unassembled WGS sequence"/>
</dbReference>
<dbReference type="Pfam" id="PF03374">
    <property type="entry name" value="ANT"/>
    <property type="match status" value="1"/>
</dbReference>
<dbReference type="OrthoDB" id="9812611at2"/>
<dbReference type="GO" id="GO:0003677">
    <property type="term" value="F:DNA binding"/>
    <property type="evidence" value="ECO:0007669"/>
    <property type="project" value="InterPro"/>
</dbReference>
<gene>
    <name evidence="4" type="ORF">RsY01_905</name>
</gene>
<evidence type="ECO:0000313" key="5">
    <source>
        <dbReference type="Proteomes" id="UP000218689"/>
    </source>
</evidence>
<proteinExistence type="predicted"/>
<reference evidence="5" key="1">
    <citation type="submission" date="2017-08" db="EMBL/GenBank/DDBJ databases">
        <title>Draft genome sequence of Lactococcus sp. strain Rs-Y01, isolated from the gut of the lower termite Reticulitermes speratus.</title>
        <authorList>
            <person name="Ohkuma M."/>
            <person name="Yuki M."/>
        </authorList>
    </citation>
    <scope>NUCLEOTIDE SEQUENCE [LARGE SCALE GENOMIC DNA]</scope>
    <source>
        <strain evidence="5">Rs-Y01</strain>
    </source>
</reference>
<keyword evidence="1" id="KW-0175">Coiled coil</keyword>
<dbReference type="InterPro" id="IPR005039">
    <property type="entry name" value="Ant_C"/>
</dbReference>
<dbReference type="Pfam" id="PF08346">
    <property type="entry name" value="AntA"/>
    <property type="match status" value="1"/>
</dbReference>
<evidence type="ECO:0000313" key="4">
    <source>
        <dbReference type="EMBL" id="GAX47306.1"/>
    </source>
</evidence>
<keyword evidence="5" id="KW-1185">Reference proteome</keyword>
<dbReference type="InterPro" id="IPR013557">
    <property type="entry name" value="AntA/B_antirep"/>
</dbReference>
<feature type="coiled-coil region" evidence="1">
    <location>
        <begin position="114"/>
        <end position="141"/>
    </location>
</feature>
<feature type="domain" description="AntA/AntB antirepressor" evidence="3">
    <location>
        <begin position="17"/>
        <end position="86"/>
    </location>
</feature>
<feature type="domain" description="Antirepressor protein C-terminal" evidence="2">
    <location>
        <begin position="139"/>
        <end position="239"/>
    </location>
</feature>
<dbReference type="RefSeq" id="WP_094784366.1">
    <property type="nucleotide sequence ID" value="NZ_BEDT01000002.1"/>
</dbReference>
<accession>A0A224X3K5</accession>
<evidence type="ECO:0000256" key="1">
    <source>
        <dbReference type="SAM" id="Coils"/>
    </source>
</evidence>
<sequence>MNDLIKITTNENDEQLVSGRELHEFLGIETPYAKWFGRMADYGFSENIDYVVADIFVPNSNGGRQTQVDHAMKIDMAKEISMIQRNERGRQARLYFIQVERAWNSEEMILLRSRQILERKLETLQLENNQLSEQKLIAEQRVNELQPKASYYDYVLQTKGLVSVSIIAKQYGKSAVWLNKLLHEYGIIFKQGNVWLLYQKYADKGYTKTNFAPDDVAQLHPHTKWTQQGMLFIYELLKSKEILPMVERDGQAS</sequence>
<dbReference type="EMBL" id="BEDT01000002">
    <property type="protein sequence ID" value="GAX47306.1"/>
    <property type="molecule type" value="Genomic_DNA"/>
</dbReference>
<evidence type="ECO:0000259" key="2">
    <source>
        <dbReference type="Pfam" id="PF03374"/>
    </source>
</evidence>
<name>A0A224X3K5_9LACT</name>